<evidence type="ECO:0000256" key="7">
    <source>
        <dbReference type="ARBA" id="ARBA00022692"/>
    </source>
</evidence>
<keyword evidence="9 17" id="KW-1133">Transmembrane helix</keyword>
<evidence type="ECO:0000256" key="11">
    <source>
        <dbReference type="ARBA" id="ARBA00023136"/>
    </source>
</evidence>
<evidence type="ECO:0000256" key="8">
    <source>
        <dbReference type="ARBA" id="ARBA00022982"/>
    </source>
</evidence>
<evidence type="ECO:0000256" key="16">
    <source>
        <dbReference type="ARBA" id="ARBA00032185"/>
    </source>
</evidence>
<evidence type="ECO:0000256" key="15">
    <source>
        <dbReference type="ARBA" id="ARBA00031887"/>
    </source>
</evidence>
<keyword evidence="11 17" id="KW-0472">Membrane</keyword>
<evidence type="ECO:0000256" key="14">
    <source>
        <dbReference type="ARBA" id="ARBA00030211"/>
    </source>
</evidence>
<dbReference type="NCBIfam" id="TIGR02847">
    <property type="entry name" value="CyoD"/>
    <property type="match status" value="1"/>
</dbReference>
<reference evidence="18 19" key="1">
    <citation type="submission" date="2023-10" db="EMBL/GenBank/DDBJ databases">
        <title>Description of Microbulbifer bruguierae sp. nov., isolated from the sediments of mangrove plant Bruguiera sexangula and comparative genomic analyses of the genus Microbulbifer.</title>
        <authorList>
            <person name="Long M."/>
        </authorList>
    </citation>
    <scope>NUCLEOTIDE SEQUENCE [LARGE SCALE GENOMIC DNA]</scope>
    <source>
        <strain evidence="18 19">SPO729</strain>
    </source>
</reference>
<dbReference type="GO" id="GO:0019646">
    <property type="term" value="P:aerobic electron transport chain"/>
    <property type="evidence" value="ECO:0007669"/>
    <property type="project" value="TreeGrafter"/>
</dbReference>
<evidence type="ECO:0000313" key="18">
    <source>
        <dbReference type="EMBL" id="WOX04362.1"/>
    </source>
</evidence>
<comment type="subcellular location">
    <subcellularLocation>
        <location evidence="1">Cell membrane</location>
        <topology evidence="1">Multi-pass membrane protein</topology>
    </subcellularLocation>
</comment>
<dbReference type="InterPro" id="IPR014210">
    <property type="entry name" value="Cyt_o_ubiqinol_oxidase_su4"/>
</dbReference>
<evidence type="ECO:0000313" key="19">
    <source>
        <dbReference type="Proteomes" id="UP001302477"/>
    </source>
</evidence>
<keyword evidence="5" id="KW-0813">Transport</keyword>
<protein>
    <recommendedName>
        <fullName evidence="4">Cytochrome bo(3) ubiquinol oxidase subunit 4</fullName>
    </recommendedName>
    <alternativeName>
        <fullName evidence="16">Cytochrome o ubiquinol oxidase subunit 4</fullName>
    </alternativeName>
    <alternativeName>
        <fullName evidence="13">Oxidase bo(3) subunit 4</fullName>
    </alternativeName>
    <alternativeName>
        <fullName evidence="14">Ubiquinol oxidase polypeptide IV</fullName>
    </alternativeName>
    <alternativeName>
        <fullName evidence="15">Ubiquinol oxidase subunit 4</fullName>
    </alternativeName>
</protein>
<dbReference type="AlphaFoldDB" id="A0AAU0MWH2"/>
<dbReference type="GO" id="GO:0015078">
    <property type="term" value="F:proton transmembrane transporter activity"/>
    <property type="evidence" value="ECO:0007669"/>
    <property type="project" value="TreeGrafter"/>
</dbReference>
<dbReference type="Proteomes" id="UP001302477">
    <property type="component" value="Chromosome"/>
</dbReference>
<feature type="transmembrane region" description="Helical" evidence="17">
    <location>
        <begin position="79"/>
        <end position="101"/>
    </location>
</feature>
<keyword evidence="6" id="KW-1003">Cell membrane</keyword>
<comment type="function">
    <text evidence="12">Cytochrome bo(3) ubiquinol terminal oxidase is the component of the aerobic respiratory chain of E.coli that predominates when cells are grown at high aeration. Has proton pump activity across the membrane in addition to electron transfer, pumping 2 protons/electron.</text>
</comment>
<proteinExistence type="inferred from homology"/>
<evidence type="ECO:0000256" key="10">
    <source>
        <dbReference type="ARBA" id="ARBA00023002"/>
    </source>
</evidence>
<feature type="transmembrane region" description="Helical" evidence="17">
    <location>
        <begin position="18"/>
        <end position="36"/>
    </location>
</feature>
<accession>A0AAU0MWH2</accession>
<evidence type="ECO:0000256" key="13">
    <source>
        <dbReference type="ARBA" id="ARBA00030071"/>
    </source>
</evidence>
<sequence>MSAHTEHVHAADHGSVKSYLVGFVLSVILTAIPFWAVMTGQFDKATSIWLVVVMAIVQVVVHLKYFLHLNFSVAGRANTFAFLFTALIIVMVVGLSVWIIYASNAMMMH</sequence>
<dbReference type="Pfam" id="PF03626">
    <property type="entry name" value="COX4_pro"/>
    <property type="match status" value="1"/>
</dbReference>
<keyword evidence="7 17" id="KW-0812">Transmembrane</keyword>
<dbReference type="GO" id="GO:0009486">
    <property type="term" value="F:cytochrome bo3 ubiquinol oxidase activity"/>
    <property type="evidence" value="ECO:0007669"/>
    <property type="project" value="InterPro"/>
</dbReference>
<comment type="subunit">
    <text evidence="3">Heterooctamer of two A chains, two B chains, two C chains and two D chains.</text>
</comment>
<evidence type="ECO:0000256" key="9">
    <source>
        <dbReference type="ARBA" id="ARBA00022989"/>
    </source>
</evidence>
<keyword evidence="8" id="KW-0249">Electron transport</keyword>
<organism evidence="18 19">
    <name type="scientific">Microbulbifer pacificus</name>
    <dbReference type="NCBI Taxonomy" id="407164"/>
    <lineage>
        <taxon>Bacteria</taxon>
        <taxon>Pseudomonadati</taxon>
        <taxon>Pseudomonadota</taxon>
        <taxon>Gammaproteobacteria</taxon>
        <taxon>Cellvibrionales</taxon>
        <taxon>Microbulbiferaceae</taxon>
        <taxon>Microbulbifer</taxon>
    </lineage>
</organism>
<dbReference type="GO" id="GO:0015990">
    <property type="term" value="P:electron transport coupled proton transport"/>
    <property type="evidence" value="ECO:0007669"/>
    <property type="project" value="InterPro"/>
</dbReference>
<feature type="transmembrane region" description="Helical" evidence="17">
    <location>
        <begin position="48"/>
        <end position="67"/>
    </location>
</feature>
<evidence type="ECO:0000256" key="17">
    <source>
        <dbReference type="SAM" id="Phobius"/>
    </source>
</evidence>
<evidence type="ECO:0000256" key="1">
    <source>
        <dbReference type="ARBA" id="ARBA00004651"/>
    </source>
</evidence>
<name>A0AAU0MWH2_9GAMM</name>
<dbReference type="InterPro" id="IPR005171">
    <property type="entry name" value="Cyt_c_oxidase_su4_prok"/>
</dbReference>
<dbReference type="PANTHER" id="PTHR36835">
    <property type="entry name" value="CYTOCHROME BO(3) UBIQUINOL OXIDASE SUBUNIT 4"/>
    <property type="match status" value="1"/>
</dbReference>
<dbReference type="KEGG" id="mpaf:R5R33_11475"/>
<gene>
    <name evidence="18" type="primary">cyoD</name>
    <name evidence="18" type="ORF">R5R33_11475</name>
</gene>
<dbReference type="RefSeq" id="WP_318952840.1">
    <property type="nucleotide sequence ID" value="NZ_CP137555.1"/>
</dbReference>
<evidence type="ECO:0000256" key="2">
    <source>
        <dbReference type="ARBA" id="ARBA00008079"/>
    </source>
</evidence>
<dbReference type="GO" id="GO:0009319">
    <property type="term" value="C:cytochrome o ubiquinol oxidase complex"/>
    <property type="evidence" value="ECO:0007669"/>
    <property type="project" value="TreeGrafter"/>
</dbReference>
<dbReference type="PANTHER" id="PTHR36835:SF1">
    <property type="entry name" value="CYTOCHROME BO(3) UBIQUINOL OXIDASE SUBUNIT 4"/>
    <property type="match status" value="1"/>
</dbReference>
<evidence type="ECO:0000256" key="3">
    <source>
        <dbReference type="ARBA" id="ARBA00011700"/>
    </source>
</evidence>
<dbReference type="GO" id="GO:0005886">
    <property type="term" value="C:plasma membrane"/>
    <property type="evidence" value="ECO:0007669"/>
    <property type="project" value="UniProtKB-SubCell"/>
</dbReference>
<evidence type="ECO:0000256" key="5">
    <source>
        <dbReference type="ARBA" id="ARBA00022448"/>
    </source>
</evidence>
<dbReference type="EMBL" id="CP137555">
    <property type="protein sequence ID" value="WOX04362.1"/>
    <property type="molecule type" value="Genomic_DNA"/>
</dbReference>
<evidence type="ECO:0000256" key="6">
    <source>
        <dbReference type="ARBA" id="ARBA00022475"/>
    </source>
</evidence>
<keyword evidence="19" id="KW-1185">Reference proteome</keyword>
<evidence type="ECO:0000256" key="12">
    <source>
        <dbReference type="ARBA" id="ARBA00025694"/>
    </source>
</evidence>
<comment type="similarity">
    <text evidence="2">Belongs to the cytochrome c oxidase bacterial subunit 4 family.</text>
</comment>
<dbReference type="InterPro" id="IPR050968">
    <property type="entry name" value="Cytochrome_c_oxidase_bac_sub4"/>
</dbReference>
<evidence type="ECO:0000256" key="4">
    <source>
        <dbReference type="ARBA" id="ARBA00014689"/>
    </source>
</evidence>
<keyword evidence="10" id="KW-0560">Oxidoreductase</keyword>